<dbReference type="SUPFAM" id="SSF50729">
    <property type="entry name" value="PH domain-like"/>
    <property type="match status" value="1"/>
</dbReference>
<proteinExistence type="predicted"/>
<organism evidence="1 2">
    <name type="scientific">Effrenium voratum</name>
    <dbReference type="NCBI Taxonomy" id="2562239"/>
    <lineage>
        <taxon>Eukaryota</taxon>
        <taxon>Sar</taxon>
        <taxon>Alveolata</taxon>
        <taxon>Dinophyceae</taxon>
        <taxon>Suessiales</taxon>
        <taxon>Symbiodiniaceae</taxon>
        <taxon>Effrenium</taxon>
    </lineage>
</organism>
<name>A0AA36J4N3_9DINO</name>
<comment type="caution">
    <text evidence="1">The sequence shown here is derived from an EMBL/GenBank/DDBJ whole genome shotgun (WGS) entry which is preliminary data.</text>
</comment>
<feature type="non-terminal residue" evidence="1">
    <location>
        <position position="1"/>
    </location>
</feature>
<gene>
    <name evidence="1" type="ORF">EVOR1521_LOCUS23084</name>
</gene>
<evidence type="ECO:0000313" key="2">
    <source>
        <dbReference type="Proteomes" id="UP001178507"/>
    </source>
</evidence>
<reference evidence="1" key="1">
    <citation type="submission" date="2023-08" db="EMBL/GenBank/DDBJ databases">
        <authorList>
            <person name="Chen Y."/>
            <person name="Shah S."/>
            <person name="Dougan E. K."/>
            <person name="Thang M."/>
            <person name="Chan C."/>
        </authorList>
    </citation>
    <scope>NUCLEOTIDE SEQUENCE</scope>
</reference>
<accession>A0AA36J4N3</accession>
<keyword evidence="2" id="KW-1185">Reference proteome</keyword>
<evidence type="ECO:0000313" key="1">
    <source>
        <dbReference type="EMBL" id="CAJ1399573.1"/>
    </source>
</evidence>
<sequence>AMMIAAEEIKLMDAKELSMTYAYGSPETEEIKAKIQSLQSGNARFTVPGVKKKKLQNVAQHREDRQRDTLVKISRKRPCCSRVERSFIIDNGELLVYRDHHPNAKVKAIYQLKNATCFYEERNSSALPKWLEGYSNRLRVICNERELASKSPLYLYSKDEAKIHRWKRAFTLAKVLVSENDRRALKVSIGRATSGALQKAWDALAMYYGEYAKTKALVKNMAMRLMKVDISRGWMKFKLVYRKKEDEQRRRKDQQIWAARFMSEKLTKLGRAKAKDLAEVREGVLTRIQQRFRSYREDMIFDRTYPLTSSMMSRVQQAKVGRVASFAMQTVSADDVCHMSLQGEAWQKWDKDRDIFRSTPCYSALDGGSLSVQSALVYASDNLSALFLAPRDGGADAVSAFDKTDWPGTEACERSGPQARHASTWLLGGAQVEGLTLKVHL</sequence>
<dbReference type="AlphaFoldDB" id="A0AA36J4N3"/>
<dbReference type="EMBL" id="CAUJNA010003341">
    <property type="protein sequence ID" value="CAJ1399573.1"/>
    <property type="molecule type" value="Genomic_DNA"/>
</dbReference>
<protein>
    <recommendedName>
        <fullName evidence="3">PH domain-containing protein</fullName>
    </recommendedName>
</protein>
<dbReference type="Proteomes" id="UP001178507">
    <property type="component" value="Unassembled WGS sequence"/>
</dbReference>
<evidence type="ECO:0008006" key="3">
    <source>
        <dbReference type="Google" id="ProtNLM"/>
    </source>
</evidence>